<evidence type="ECO:0000256" key="9">
    <source>
        <dbReference type="ARBA" id="ARBA00023136"/>
    </source>
</evidence>
<feature type="transmembrane region" description="Helical" evidence="10">
    <location>
        <begin position="660"/>
        <end position="678"/>
    </location>
</feature>
<evidence type="ECO:0000256" key="1">
    <source>
        <dbReference type="ARBA" id="ARBA00000900"/>
    </source>
</evidence>
<accession>A0AAQ3Q3M5</accession>
<protein>
    <recommendedName>
        <fullName evidence="4">RING-type E3 ubiquitin transferase</fullName>
        <ecNumber evidence="4">2.3.2.27</ecNumber>
    </recommendedName>
</protein>
<evidence type="ECO:0000256" key="11">
    <source>
        <dbReference type="SAM" id="SignalP"/>
    </source>
</evidence>
<feature type="transmembrane region" description="Helical" evidence="10">
    <location>
        <begin position="630"/>
        <end position="648"/>
    </location>
</feature>
<feature type="domain" description="DUF2921" evidence="13">
    <location>
        <begin position="40"/>
        <end position="212"/>
    </location>
</feature>
<evidence type="ECO:0000259" key="13">
    <source>
        <dbReference type="Pfam" id="PF25333"/>
    </source>
</evidence>
<dbReference type="InterPro" id="IPR021319">
    <property type="entry name" value="DUF2921"/>
</dbReference>
<feature type="transmembrane region" description="Helical" evidence="10">
    <location>
        <begin position="705"/>
        <end position="722"/>
    </location>
</feature>
<feature type="chain" id="PRO_5042957080" description="RING-type E3 ubiquitin transferase" evidence="11">
    <location>
        <begin position="36"/>
        <end position="893"/>
    </location>
</feature>
<feature type="domain" description="SWEET-like" evidence="12">
    <location>
        <begin position="618"/>
        <end position="877"/>
    </location>
</feature>
<keyword evidence="6 10" id="KW-0812">Transmembrane</keyword>
<comment type="catalytic activity">
    <reaction evidence="1">
        <text>S-ubiquitinyl-[E2 ubiquitin-conjugating enzyme]-L-cysteine + [acceptor protein]-L-lysine = [E2 ubiquitin-conjugating enzyme]-L-cysteine + N(6)-ubiquitinyl-[acceptor protein]-L-lysine.</text>
        <dbReference type="EC" id="2.3.2.27"/>
    </reaction>
</comment>
<dbReference type="InterPro" id="IPR057425">
    <property type="entry name" value="DUF2921_N"/>
</dbReference>
<feature type="transmembrane region" description="Helical" evidence="10">
    <location>
        <begin position="743"/>
        <end position="762"/>
    </location>
</feature>
<comment type="pathway">
    <text evidence="3">Protein modification; protein ubiquitination.</text>
</comment>
<evidence type="ECO:0000259" key="12">
    <source>
        <dbReference type="Pfam" id="PF11145"/>
    </source>
</evidence>
<evidence type="ECO:0000256" key="8">
    <source>
        <dbReference type="ARBA" id="ARBA00022989"/>
    </source>
</evidence>
<dbReference type="PANTHER" id="PTHR33389:SF18">
    <property type="entry name" value="OS01G0677900 PROTEIN"/>
    <property type="match status" value="1"/>
</dbReference>
<dbReference type="Pfam" id="PF25333">
    <property type="entry name" value="DUF2921_N"/>
    <property type="match status" value="3"/>
</dbReference>
<dbReference type="AlphaFoldDB" id="A0AAQ3Q3M5"/>
<dbReference type="Proteomes" id="UP001327560">
    <property type="component" value="Chromosome 2"/>
</dbReference>
<keyword evidence="9 10" id="KW-0472">Membrane</keyword>
<keyword evidence="15" id="KW-1185">Reference proteome</keyword>
<dbReference type="GO" id="GO:0012505">
    <property type="term" value="C:endomembrane system"/>
    <property type="evidence" value="ECO:0007669"/>
    <property type="project" value="UniProtKB-SubCell"/>
</dbReference>
<dbReference type="GO" id="GO:0061630">
    <property type="term" value="F:ubiquitin protein ligase activity"/>
    <property type="evidence" value="ECO:0007669"/>
    <property type="project" value="UniProtKB-EC"/>
</dbReference>
<gene>
    <name evidence="14" type="ORF">Cni_G05938</name>
</gene>
<keyword evidence="8 10" id="KW-1133">Transmembrane helix</keyword>
<feature type="domain" description="DUF2921" evidence="13">
    <location>
        <begin position="420"/>
        <end position="606"/>
    </location>
</feature>
<evidence type="ECO:0000256" key="7">
    <source>
        <dbReference type="ARBA" id="ARBA00022786"/>
    </source>
</evidence>
<name>A0AAQ3Q3M5_9LILI</name>
<sequence>MASPSFTFAPLQLSSTHRFLFLLLALCASFSPISAVNSQYDDHCGNVVRSESEATRVFIDQQHSFHISKGYFSGGGGLFSYADDSTVFSPPSFEFRTKSVHKTRSPRVLKIEGTLLLYGAFRNWTQYNRRFHWSPHTLVEEATFELSGYWSESTGMLCMVGDGIFEKAKGKPVPLSAVLKLNYQNTSSLLTSLVNGTVESLDDGSNPFDPISLLAYAQKNYEFTSIPKARSSCSSFKLEEEFVEMGPASACKFFYHRKFRIDYKNTDCTGSNCRTLGTSLGFTQKFLSLDMVQCSENGIRMHIEFTNSSIYAYNMPVKPDKSLVGEGYWDPHRNQFCIIACMLNKSSQNNFSVGDCTFGLSLWFPTVVTLRNRGDMVGNIWSNKKKNDEGYFDMVSIHSLSTRSLSHGLYYKYTEIDSVKKFCNTNSRGKLGDIRYPRAKSSAGITFRIRARDRGKQGRGDATMLSVGDKYYGATNWLSDRKRSAAKIAAMESFAPATNYIIWNVSYSISIRYFQSFPRDDEEEDGQTVFAAEGLYNDRTGTLCMKGCRYPPSTKKHGAVLDFDSLDCEIRIDIQLPPLNPEVEMHINGTIRSMRDKLDPIYFDTINFTSSHMYSSQAAESIRRMDVENIMVLISLTFSCICTAMQIFHSKKHRNILPSMSITMLVVFVLGYMIPLVLNSEAMFMRERQGFVLLQNGRWLETNEVIIRMISMIGFFLSLRLIQLAFSSRSTEQGKDFWVKEKTTLKVCLPLCGAGGLLTWLVCSQWQALISYFGLILDGFLLPQIILNICTNSREKVLGPFFYVGITVTRALPHVYDAYRASGHTPHVDSTYIYGNPERDFYSMAWDVIIPCQGFLLALLVYLQQRFGGGFFLPWIFSKFGGYQAVPRSELNA</sequence>
<evidence type="ECO:0000313" key="14">
    <source>
        <dbReference type="EMBL" id="WOK97230.1"/>
    </source>
</evidence>
<evidence type="ECO:0000256" key="10">
    <source>
        <dbReference type="SAM" id="Phobius"/>
    </source>
</evidence>
<evidence type="ECO:0000256" key="2">
    <source>
        <dbReference type="ARBA" id="ARBA00004127"/>
    </source>
</evidence>
<evidence type="ECO:0000313" key="15">
    <source>
        <dbReference type="Proteomes" id="UP001327560"/>
    </source>
</evidence>
<dbReference type="PANTHER" id="PTHR33389">
    <property type="entry name" value="FAMILY PROTEIN, PUTATIVE (DUF2921)-RELATED"/>
    <property type="match status" value="1"/>
</dbReference>
<evidence type="ECO:0000256" key="4">
    <source>
        <dbReference type="ARBA" id="ARBA00012483"/>
    </source>
</evidence>
<feature type="transmembrane region" description="Helical" evidence="10">
    <location>
        <begin position="797"/>
        <end position="816"/>
    </location>
</feature>
<feature type="transmembrane region" description="Helical" evidence="10">
    <location>
        <begin position="844"/>
        <end position="863"/>
    </location>
</feature>
<dbReference type="Pfam" id="PF11145">
    <property type="entry name" value="DUF2921"/>
    <property type="match status" value="1"/>
</dbReference>
<dbReference type="EMBL" id="CP136891">
    <property type="protein sequence ID" value="WOK97230.1"/>
    <property type="molecule type" value="Genomic_DNA"/>
</dbReference>
<keyword evidence="11" id="KW-0732">Signal</keyword>
<comment type="subcellular location">
    <subcellularLocation>
        <location evidence="2">Endomembrane system</location>
        <topology evidence="2">Multi-pass membrane protein</topology>
    </subcellularLocation>
</comment>
<reference evidence="14 15" key="1">
    <citation type="submission" date="2023-10" db="EMBL/GenBank/DDBJ databases">
        <title>Chromosome-scale genome assembly provides insights into flower coloration mechanisms of Canna indica.</title>
        <authorList>
            <person name="Li C."/>
        </authorList>
    </citation>
    <scope>NUCLEOTIDE SEQUENCE [LARGE SCALE GENOMIC DNA]</scope>
    <source>
        <tissue evidence="14">Flower</tissue>
    </source>
</reference>
<evidence type="ECO:0000256" key="6">
    <source>
        <dbReference type="ARBA" id="ARBA00022692"/>
    </source>
</evidence>
<keyword evidence="5" id="KW-0808">Transferase</keyword>
<feature type="signal peptide" evidence="11">
    <location>
        <begin position="1"/>
        <end position="35"/>
    </location>
</feature>
<feature type="domain" description="DUF2921" evidence="13">
    <location>
        <begin position="231"/>
        <end position="396"/>
    </location>
</feature>
<evidence type="ECO:0000256" key="5">
    <source>
        <dbReference type="ARBA" id="ARBA00022679"/>
    </source>
</evidence>
<keyword evidence="7" id="KW-0833">Ubl conjugation pathway</keyword>
<dbReference type="EC" id="2.3.2.27" evidence="4"/>
<organism evidence="14 15">
    <name type="scientific">Canna indica</name>
    <name type="common">Indian-shot</name>
    <dbReference type="NCBI Taxonomy" id="4628"/>
    <lineage>
        <taxon>Eukaryota</taxon>
        <taxon>Viridiplantae</taxon>
        <taxon>Streptophyta</taxon>
        <taxon>Embryophyta</taxon>
        <taxon>Tracheophyta</taxon>
        <taxon>Spermatophyta</taxon>
        <taxon>Magnoliopsida</taxon>
        <taxon>Liliopsida</taxon>
        <taxon>Zingiberales</taxon>
        <taxon>Cannaceae</taxon>
        <taxon>Canna</taxon>
    </lineage>
</organism>
<evidence type="ECO:0000256" key="3">
    <source>
        <dbReference type="ARBA" id="ARBA00004906"/>
    </source>
</evidence>
<feature type="transmembrane region" description="Helical" evidence="10">
    <location>
        <begin position="768"/>
        <end position="790"/>
    </location>
</feature>
<proteinExistence type="predicted"/>